<reference evidence="3" key="1">
    <citation type="journal article" date="2019" name="Int. J. Syst. Evol. Microbiol.">
        <title>The Global Catalogue of Microorganisms (GCM) 10K type strain sequencing project: providing services to taxonomists for standard genome sequencing and annotation.</title>
        <authorList>
            <consortium name="The Broad Institute Genomics Platform"/>
            <consortium name="The Broad Institute Genome Sequencing Center for Infectious Disease"/>
            <person name="Wu L."/>
            <person name="Ma J."/>
        </authorList>
    </citation>
    <scope>NUCLEOTIDE SEQUENCE [LARGE SCALE GENOMIC DNA]</scope>
    <source>
        <strain evidence="3">KCTC 52925</strain>
    </source>
</reference>
<keyword evidence="3" id="KW-1185">Reference proteome</keyword>
<comment type="caution">
    <text evidence="2">The sequence shown here is derived from an EMBL/GenBank/DDBJ whole genome shotgun (WGS) entry which is preliminary data.</text>
</comment>
<dbReference type="EMBL" id="JBHUOJ010000028">
    <property type="protein sequence ID" value="MFD2834139.1"/>
    <property type="molecule type" value="Genomic_DNA"/>
</dbReference>
<name>A0ABW5X6W2_9FLAO</name>
<proteinExistence type="predicted"/>
<gene>
    <name evidence="2" type="ORF">ACFSYS_12655</name>
</gene>
<dbReference type="InterPro" id="IPR046601">
    <property type="entry name" value="DUF6660"/>
</dbReference>
<evidence type="ECO:0000313" key="3">
    <source>
        <dbReference type="Proteomes" id="UP001597438"/>
    </source>
</evidence>
<keyword evidence="1" id="KW-0732">Signal</keyword>
<evidence type="ECO:0000256" key="1">
    <source>
        <dbReference type="SAM" id="SignalP"/>
    </source>
</evidence>
<sequence length="103" mass="11393">MKILAIILSFYILALNALPCDDINTYADNFQTEVAHSGDSDHNQSAFDLCPPFCTCHCCHVHTIDFGASSFEPLTPLVSSEIFGHFDNIGQETTYSLLQPPRV</sequence>
<protein>
    <submittedName>
        <fullName evidence="2">DUF6660 family protein</fullName>
    </submittedName>
</protein>
<evidence type="ECO:0000313" key="2">
    <source>
        <dbReference type="EMBL" id="MFD2834139.1"/>
    </source>
</evidence>
<dbReference type="Pfam" id="PF20365">
    <property type="entry name" value="DUF6660"/>
    <property type="match status" value="1"/>
</dbReference>
<accession>A0ABW5X6W2</accession>
<feature type="chain" id="PRO_5046283107" evidence="1">
    <location>
        <begin position="18"/>
        <end position="103"/>
    </location>
</feature>
<organism evidence="2 3">
    <name type="scientific">Christiangramia antarctica</name>
    <dbReference type="NCBI Taxonomy" id="2058158"/>
    <lineage>
        <taxon>Bacteria</taxon>
        <taxon>Pseudomonadati</taxon>
        <taxon>Bacteroidota</taxon>
        <taxon>Flavobacteriia</taxon>
        <taxon>Flavobacteriales</taxon>
        <taxon>Flavobacteriaceae</taxon>
        <taxon>Christiangramia</taxon>
    </lineage>
</organism>
<dbReference type="Proteomes" id="UP001597438">
    <property type="component" value="Unassembled WGS sequence"/>
</dbReference>
<feature type="signal peptide" evidence="1">
    <location>
        <begin position="1"/>
        <end position="17"/>
    </location>
</feature>
<dbReference type="RefSeq" id="WP_347709988.1">
    <property type="nucleotide sequence ID" value="NZ_JBHUOJ010000028.1"/>
</dbReference>